<name>A0ABZ0WKK4_9BURK</name>
<sequence>MHDFPDGSRVPAWCAAVFLVAMPVTDSFAKSACPAYVELPSGSAFDIAHLVTDAGSPEAALGKVRDALARIDANGGCPRSVRPLVCQETLAVARKAMAALQACASPVSSLPPAQQSTRDAAR</sequence>
<evidence type="ECO:0000313" key="1">
    <source>
        <dbReference type="EMBL" id="WQD77892.1"/>
    </source>
</evidence>
<protein>
    <recommendedName>
        <fullName evidence="3">UrcA family protein</fullName>
    </recommendedName>
</protein>
<gene>
    <name evidence="1" type="ORF">U0042_28380</name>
</gene>
<keyword evidence="2" id="KW-1185">Reference proteome</keyword>
<accession>A0ABZ0WKK4</accession>
<proteinExistence type="predicted"/>
<dbReference type="RefSeq" id="WP_114814793.1">
    <property type="nucleotide sequence ID" value="NZ_CP139965.1"/>
</dbReference>
<evidence type="ECO:0000313" key="2">
    <source>
        <dbReference type="Proteomes" id="UP001325479"/>
    </source>
</evidence>
<evidence type="ECO:0008006" key="3">
    <source>
        <dbReference type="Google" id="ProtNLM"/>
    </source>
</evidence>
<dbReference type="Proteomes" id="UP001325479">
    <property type="component" value="Chromosome"/>
</dbReference>
<organism evidence="1 2">
    <name type="scientific">Paraburkholderia kururiensis</name>
    <dbReference type="NCBI Taxonomy" id="984307"/>
    <lineage>
        <taxon>Bacteria</taxon>
        <taxon>Pseudomonadati</taxon>
        <taxon>Pseudomonadota</taxon>
        <taxon>Betaproteobacteria</taxon>
        <taxon>Burkholderiales</taxon>
        <taxon>Burkholderiaceae</taxon>
        <taxon>Paraburkholderia</taxon>
    </lineage>
</organism>
<reference evidence="1 2" key="1">
    <citation type="submission" date="2023-12" db="EMBL/GenBank/DDBJ databases">
        <title>Genome sequencing and assembly of bacterial species from a model synthetic community.</title>
        <authorList>
            <person name="Hogle S.L."/>
        </authorList>
    </citation>
    <scope>NUCLEOTIDE SEQUENCE [LARGE SCALE GENOMIC DNA]</scope>
    <source>
        <strain evidence="1 2">HAMBI 2494</strain>
    </source>
</reference>
<dbReference type="EMBL" id="CP139965">
    <property type="protein sequence ID" value="WQD77892.1"/>
    <property type="molecule type" value="Genomic_DNA"/>
</dbReference>